<comment type="caution">
    <text evidence="1">The sequence shown here is derived from an EMBL/GenBank/DDBJ whole genome shotgun (WGS) entry which is preliminary data.</text>
</comment>
<sequence>TRCTGASSCGFDPVLESGMKGIPGIHVRFNPHVFRYASQLVGDALSREIQHARLPDIIQSTQPLFDGQFVLYDAYVARYRCSQRVVIITKSPNRIVLQLQNFDVGINANVGGHVSMMMPMVENTLVPSRNIKIDARGLILNVEVEVEKVADWPHIAIVSCGNFIDQVEISLDEKDEDTSAQSTLNQLKVSLTI</sequence>
<dbReference type="PANTHER" id="PTHR10504:SF144">
    <property type="entry name" value="BPI1 DOMAIN-CONTAINING PROTEIN"/>
    <property type="match status" value="1"/>
</dbReference>
<evidence type="ECO:0000313" key="1">
    <source>
        <dbReference type="EMBL" id="GMR47037.1"/>
    </source>
</evidence>
<protein>
    <submittedName>
        <fullName evidence="1">Uncharacterized protein</fullName>
    </submittedName>
</protein>
<feature type="non-terminal residue" evidence="1">
    <location>
        <position position="193"/>
    </location>
</feature>
<name>A0AAN5I045_9BILA</name>
<gene>
    <name evidence="1" type="ORF">PMAYCL1PPCAC_17232</name>
</gene>
<accession>A0AAN5I045</accession>
<dbReference type="PANTHER" id="PTHR10504">
    <property type="entry name" value="BACTERICIDAL PERMEABILITY-INCREASING BPI PROTEIN-RELATED"/>
    <property type="match status" value="1"/>
</dbReference>
<dbReference type="InterPro" id="IPR032942">
    <property type="entry name" value="BPI/LBP/Plunc"/>
</dbReference>
<dbReference type="Proteomes" id="UP001328107">
    <property type="component" value="Unassembled WGS sequence"/>
</dbReference>
<organism evidence="1 2">
    <name type="scientific">Pristionchus mayeri</name>
    <dbReference type="NCBI Taxonomy" id="1317129"/>
    <lineage>
        <taxon>Eukaryota</taxon>
        <taxon>Metazoa</taxon>
        <taxon>Ecdysozoa</taxon>
        <taxon>Nematoda</taxon>
        <taxon>Chromadorea</taxon>
        <taxon>Rhabditida</taxon>
        <taxon>Rhabditina</taxon>
        <taxon>Diplogasteromorpha</taxon>
        <taxon>Diplogasteroidea</taxon>
        <taxon>Neodiplogasteridae</taxon>
        <taxon>Pristionchus</taxon>
    </lineage>
</organism>
<proteinExistence type="predicted"/>
<dbReference type="InterPro" id="IPR017943">
    <property type="entry name" value="Bactericidal_perm-incr_a/b_dom"/>
</dbReference>
<feature type="non-terminal residue" evidence="1">
    <location>
        <position position="1"/>
    </location>
</feature>
<evidence type="ECO:0000313" key="2">
    <source>
        <dbReference type="Proteomes" id="UP001328107"/>
    </source>
</evidence>
<dbReference type="Gene3D" id="3.15.10.10">
    <property type="entry name" value="Bactericidal permeability-increasing protein, domain 1"/>
    <property type="match status" value="1"/>
</dbReference>
<reference evidence="2" key="1">
    <citation type="submission" date="2022-10" db="EMBL/GenBank/DDBJ databases">
        <title>Genome assembly of Pristionchus species.</title>
        <authorList>
            <person name="Yoshida K."/>
            <person name="Sommer R.J."/>
        </authorList>
    </citation>
    <scope>NUCLEOTIDE SEQUENCE [LARGE SCALE GENOMIC DNA]</scope>
    <source>
        <strain evidence="2">RS5460</strain>
    </source>
</reference>
<dbReference type="SUPFAM" id="SSF55394">
    <property type="entry name" value="Bactericidal permeability-increasing protein, BPI"/>
    <property type="match status" value="1"/>
</dbReference>
<keyword evidence="2" id="KW-1185">Reference proteome</keyword>
<dbReference type="AlphaFoldDB" id="A0AAN5I045"/>
<dbReference type="EMBL" id="BTRK01000004">
    <property type="protein sequence ID" value="GMR47037.1"/>
    <property type="molecule type" value="Genomic_DNA"/>
</dbReference>
<dbReference type="GO" id="GO:0008289">
    <property type="term" value="F:lipid binding"/>
    <property type="evidence" value="ECO:0007669"/>
    <property type="project" value="InterPro"/>
</dbReference>
<dbReference type="GO" id="GO:0005615">
    <property type="term" value="C:extracellular space"/>
    <property type="evidence" value="ECO:0007669"/>
    <property type="project" value="TreeGrafter"/>
</dbReference>